<dbReference type="SUPFAM" id="SSF50156">
    <property type="entry name" value="PDZ domain-like"/>
    <property type="match status" value="1"/>
</dbReference>
<evidence type="ECO:0000313" key="4">
    <source>
        <dbReference type="Proteomes" id="UP001497623"/>
    </source>
</evidence>
<proteinExistence type="predicted"/>
<evidence type="ECO:0000256" key="1">
    <source>
        <dbReference type="SAM" id="Coils"/>
    </source>
</evidence>
<sequence length="188" mass="21228">MRSIECLKKDIQKENEVKHRIKETVSGLEEKRRFIESAIQKIQTSKTNNEIYNIHEDVKRKLQMLTLCQDDATENSNINDPPPTEELIRVEKVEKALVGLGLWIKQRLQAKAPIIISEIIPGSAADRHGGLKLGDRLLSINGISMENRSVRDAAKQLRCATGKVTLDVRYMPGALEDFKSEGSCRCKC</sequence>
<keyword evidence="4" id="KW-1185">Reference proteome</keyword>
<dbReference type="AlphaFoldDB" id="A0AAV2S4Y4"/>
<dbReference type="PANTHER" id="PTHR14063">
    <property type="entry name" value="PROTEIN LIN-7 HOMOLOG"/>
    <property type="match status" value="1"/>
</dbReference>
<feature type="domain" description="PDZ" evidence="2">
    <location>
        <begin position="87"/>
        <end position="172"/>
    </location>
</feature>
<comment type="caution">
    <text evidence="3">The sequence shown here is derived from an EMBL/GenBank/DDBJ whole genome shotgun (WGS) entry which is preliminary data.</text>
</comment>
<dbReference type="InterPro" id="IPR051109">
    <property type="entry name" value="MAM_complex_regulator"/>
</dbReference>
<name>A0AAV2S4Y4_MEGNR</name>
<feature type="non-terminal residue" evidence="3">
    <location>
        <position position="188"/>
    </location>
</feature>
<feature type="coiled-coil region" evidence="1">
    <location>
        <begin position="4"/>
        <end position="31"/>
    </location>
</feature>
<dbReference type="PROSITE" id="PS50106">
    <property type="entry name" value="PDZ"/>
    <property type="match status" value="1"/>
</dbReference>
<dbReference type="Proteomes" id="UP001497623">
    <property type="component" value="Unassembled WGS sequence"/>
</dbReference>
<dbReference type="EMBL" id="CAXKWB010042201">
    <property type="protein sequence ID" value="CAL4157449.1"/>
    <property type="molecule type" value="Genomic_DNA"/>
</dbReference>
<keyword evidence="1" id="KW-0175">Coiled coil</keyword>
<evidence type="ECO:0000313" key="3">
    <source>
        <dbReference type="EMBL" id="CAL4157449.1"/>
    </source>
</evidence>
<dbReference type="Pfam" id="PF00595">
    <property type="entry name" value="PDZ"/>
    <property type="match status" value="1"/>
</dbReference>
<organism evidence="3 4">
    <name type="scientific">Meganyctiphanes norvegica</name>
    <name type="common">Northern krill</name>
    <name type="synonym">Thysanopoda norvegica</name>
    <dbReference type="NCBI Taxonomy" id="48144"/>
    <lineage>
        <taxon>Eukaryota</taxon>
        <taxon>Metazoa</taxon>
        <taxon>Ecdysozoa</taxon>
        <taxon>Arthropoda</taxon>
        <taxon>Crustacea</taxon>
        <taxon>Multicrustacea</taxon>
        <taxon>Malacostraca</taxon>
        <taxon>Eumalacostraca</taxon>
        <taxon>Eucarida</taxon>
        <taxon>Euphausiacea</taxon>
        <taxon>Euphausiidae</taxon>
        <taxon>Meganyctiphanes</taxon>
    </lineage>
</organism>
<gene>
    <name evidence="3" type="ORF">MNOR_LOCUS31916</name>
</gene>
<dbReference type="InterPro" id="IPR001478">
    <property type="entry name" value="PDZ"/>
</dbReference>
<protein>
    <recommendedName>
        <fullName evidence="2">PDZ domain-containing protein</fullName>
    </recommendedName>
</protein>
<evidence type="ECO:0000259" key="2">
    <source>
        <dbReference type="PROSITE" id="PS50106"/>
    </source>
</evidence>
<reference evidence="3 4" key="1">
    <citation type="submission" date="2024-05" db="EMBL/GenBank/DDBJ databases">
        <authorList>
            <person name="Wallberg A."/>
        </authorList>
    </citation>
    <scope>NUCLEOTIDE SEQUENCE [LARGE SCALE GENOMIC DNA]</scope>
</reference>
<dbReference type="InterPro" id="IPR036034">
    <property type="entry name" value="PDZ_sf"/>
</dbReference>
<accession>A0AAV2S4Y4</accession>
<dbReference type="SMART" id="SM00228">
    <property type="entry name" value="PDZ"/>
    <property type="match status" value="1"/>
</dbReference>
<dbReference type="Gene3D" id="2.30.42.10">
    <property type="match status" value="1"/>
</dbReference>